<reference evidence="2" key="1">
    <citation type="submission" date="2019-05" db="EMBL/GenBank/DDBJ databases">
        <title>Flavobacterium profundi sp. nov., isolated from a deep-sea seamount.</title>
        <authorList>
            <person name="Zhang D.-C."/>
        </authorList>
    </citation>
    <scope>NUCLEOTIDE SEQUENCE [LARGE SCALE GENOMIC DNA]</scope>
    <source>
        <strain evidence="2">TP390</strain>
    </source>
</reference>
<comment type="caution">
    <text evidence="1">The sequence shown here is derived from an EMBL/GenBank/DDBJ whole genome shotgun (WGS) entry which is preliminary data.</text>
</comment>
<dbReference type="Proteomes" id="UP000431264">
    <property type="component" value="Unassembled WGS sequence"/>
</dbReference>
<evidence type="ECO:0000313" key="2">
    <source>
        <dbReference type="Proteomes" id="UP000431264"/>
    </source>
</evidence>
<accession>A0A6I4IEW6</accession>
<dbReference type="RefSeq" id="WP_140996650.1">
    <property type="nucleotide sequence ID" value="NZ_VDCZ01000002.1"/>
</dbReference>
<evidence type="ECO:0000313" key="1">
    <source>
        <dbReference type="EMBL" id="MVO08253.1"/>
    </source>
</evidence>
<keyword evidence="2" id="KW-1185">Reference proteome</keyword>
<dbReference type="Pfam" id="PF11066">
    <property type="entry name" value="DUF2867"/>
    <property type="match status" value="1"/>
</dbReference>
<organism evidence="1 2">
    <name type="scientific">Flavobacterium profundi</name>
    <dbReference type="NCBI Taxonomy" id="1774945"/>
    <lineage>
        <taxon>Bacteria</taxon>
        <taxon>Pseudomonadati</taxon>
        <taxon>Bacteroidota</taxon>
        <taxon>Flavobacteriia</taxon>
        <taxon>Flavobacteriales</taxon>
        <taxon>Flavobacteriaceae</taxon>
        <taxon>Flavobacterium</taxon>
    </lineage>
</organism>
<protein>
    <submittedName>
        <fullName evidence="1">DUF2867 domain-containing protein</fullName>
    </submittedName>
</protein>
<gene>
    <name evidence="1" type="ORF">GOQ30_03620</name>
</gene>
<dbReference type="InterPro" id="IPR021295">
    <property type="entry name" value="DUF2867"/>
</dbReference>
<name>A0A6I4IEW6_9FLAO</name>
<proteinExistence type="predicted"/>
<dbReference type="OrthoDB" id="7058586at2"/>
<dbReference type="EMBL" id="WQLW01000002">
    <property type="protein sequence ID" value="MVO08253.1"/>
    <property type="molecule type" value="Genomic_DNA"/>
</dbReference>
<dbReference type="AlphaFoldDB" id="A0A6I4IEW6"/>
<sequence>MQIIKVASPSDSLLFGKANKYHYMDSFQGSIIDTDNTITPLAVLKAFFQTSPKWVSALFSLRNKIVKIIGLKTSQTIKNKEELIANLKGVTNEQIGLFKIFESSSNEIIMGEDDKHLNFRVSLLLDSSSSHQELKNITITTTVQFNNTLGKLYFIPVKPFHHQIVPSILKGIIKELKNCK</sequence>